<gene>
    <name evidence="2" type="ORF">CCAP1982_LOCUS6264</name>
</gene>
<feature type="compositionally biased region" description="Low complexity" evidence="1">
    <location>
        <begin position="125"/>
        <end position="135"/>
    </location>
</feature>
<dbReference type="PANTHER" id="PTHR22954">
    <property type="entry name" value="RETROVIRAL PROTEASE-RELATED"/>
    <property type="match status" value="1"/>
</dbReference>
<dbReference type="Pfam" id="PF03564">
    <property type="entry name" value="DUF1759"/>
    <property type="match status" value="1"/>
</dbReference>
<dbReference type="PANTHER" id="PTHR22954:SF3">
    <property type="entry name" value="PROTEIN CBG08539"/>
    <property type="match status" value="1"/>
</dbReference>
<dbReference type="Proteomes" id="UP000606786">
    <property type="component" value="Unassembled WGS sequence"/>
</dbReference>
<dbReference type="InterPro" id="IPR005312">
    <property type="entry name" value="DUF1759"/>
</dbReference>
<feature type="region of interest" description="Disordered" evidence="1">
    <location>
        <begin position="116"/>
        <end position="143"/>
    </location>
</feature>
<accession>A0A811UFC2</accession>
<dbReference type="AlphaFoldDB" id="A0A811UFC2"/>
<evidence type="ECO:0000256" key="1">
    <source>
        <dbReference type="SAM" id="MobiDB-lite"/>
    </source>
</evidence>
<sequence length="301" mass="34489">MPDDKPLTGPRTPSKSQAEEEISQLHRRFIHDLSTMEKFCEKWWSDCSTLQTAVAVRHYKDHLDKLTDKVDTTHNIMQLSDSVDEKTRIMCAEEYETSFSNALLTKIRISEALEGFNKPEPPTITSQAQSTAQSQPHPNSQHYLKVPACDTSPFYGGYEEWPAFRDLFTAVYIEHPMLSNAQKLFYLKTKTRGEAARVIQQYSVSDLNFELAWQALSSRYENLRLLVDNQIDTLLDLKKIPVESAEQIQKLHLTITNLTKFPHSTGAHSWCVYALLDYLENPCLYGNSKFATEETYPSGLK</sequence>
<name>A0A811UFC2_CERCA</name>
<evidence type="ECO:0000313" key="3">
    <source>
        <dbReference type="Proteomes" id="UP000606786"/>
    </source>
</evidence>
<dbReference type="OrthoDB" id="8010063at2759"/>
<proteinExistence type="predicted"/>
<keyword evidence="3" id="KW-1185">Reference proteome</keyword>
<organism evidence="2 3">
    <name type="scientific">Ceratitis capitata</name>
    <name type="common">Mediterranean fruit fly</name>
    <name type="synonym">Tephritis capitata</name>
    <dbReference type="NCBI Taxonomy" id="7213"/>
    <lineage>
        <taxon>Eukaryota</taxon>
        <taxon>Metazoa</taxon>
        <taxon>Ecdysozoa</taxon>
        <taxon>Arthropoda</taxon>
        <taxon>Hexapoda</taxon>
        <taxon>Insecta</taxon>
        <taxon>Pterygota</taxon>
        <taxon>Neoptera</taxon>
        <taxon>Endopterygota</taxon>
        <taxon>Diptera</taxon>
        <taxon>Brachycera</taxon>
        <taxon>Muscomorpha</taxon>
        <taxon>Tephritoidea</taxon>
        <taxon>Tephritidae</taxon>
        <taxon>Ceratitis</taxon>
        <taxon>Ceratitis</taxon>
    </lineage>
</organism>
<comment type="caution">
    <text evidence="2">The sequence shown here is derived from an EMBL/GenBank/DDBJ whole genome shotgun (WGS) entry which is preliminary data.</text>
</comment>
<evidence type="ECO:0000313" key="2">
    <source>
        <dbReference type="EMBL" id="CAD6997629.1"/>
    </source>
</evidence>
<dbReference type="EMBL" id="CAJHJT010000012">
    <property type="protein sequence ID" value="CAD6997629.1"/>
    <property type="molecule type" value="Genomic_DNA"/>
</dbReference>
<reference evidence="2" key="1">
    <citation type="submission" date="2020-11" db="EMBL/GenBank/DDBJ databases">
        <authorList>
            <person name="Whitehead M."/>
        </authorList>
    </citation>
    <scope>NUCLEOTIDE SEQUENCE</scope>
    <source>
        <strain evidence="2">EGII</strain>
    </source>
</reference>
<protein>
    <submittedName>
        <fullName evidence="2">(Mediterranean fruit fly) hypothetical protein</fullName>
    </submittedName>
</protein>